<reference evidence="1 2" key="2">
    <citation type="journal article" date="2016" name="Genome Announc.">
        <title>Permanent Draft Genome Sequences for Two Variants of Frankia sp. Strain CpI1, the First Frankia Strain Isolated from Root Nodules of Comptonia peregrina.</title>
        <authorList>
            <person name="Oshone R."/>
            <person name="Hurst S.G.IV."/>
            <person name="Abebe-Akele F."/>
            <person name="Simpson S."/>
            <person name="Morris K."/>
            <person name="Thomas W.K."/>
            <person name="Tisa L.S."/>
        </authorList>
    </citation>
    <scope>NUCLEOTIDE SEQUENCE [LARGE SCALE GENOMIC DNA]</scope>
    <source>
        <strain evidence="2">CpI1-S</strain>
    </source>
</reference>
<evidence type="ECO:0008006" key="3">
    <source>
        <dbReference type="Google" id="ProtNLM"/>
    </source>
</evidence>
<dbReference type="EMBL" id="JYFN01000115">
    <property type="protein sequence ID" value="KJE19373.1"/>
    <property type="molecule type" value="Genomic_DNA"/>
</dbReference>
<sequence>MVWSLLYALTRNTLGLMLLRVRGDTAKDVELLILRHQVAVLRRQVNRPTLEPADRVILAALSRLLSRARWGSFFVTPATLLRWHRDLLARKWT</sequence>
<keyword evidence="2" id="KW-1185">Reference proteome</keyword>
<organism evidence="1 2">
    <name type="scientific">Frankia torreyi</name>
    <dbReference type="NCBI Taxonomy" id="1856"/>
    <lineage>
        <taxon>Bacteria</taxon>
        <taxon>Bacillati</taxon>
        <taxon>Actinomycetota</taxon>
        <taxon>Actinomycetes</taxon>
        <taxon>Frankiales</taxon>
        <taxon>Frankiaceae</taxon>
        <taxon>Frankia</taxon>
    </lineage>
</organism>
<proteinExistence type="predicted"/>
<reference evidence="2" key="1">
    <citation type="submission" date="2015-02" db="EMBL/GenBank/DDBJ databases">
        <title>Draft Genome of Frankia sp. CpI1-S.</title>
        <authorList>
            <person name="Oshone R.T."/>
            <person name="Ngom M."/>
            <person name="Ghodhbane-Gtari F."/>
            <person name="Gtari M."/>
            <person name="Morris K."/>
            <person name="Thomas K."/>
            <person name="Sen A."/>
            <person name="Tisa L.S."/>
        </authorList>
    </citation>
    <scope>NUCLEOTIDE SEQUENCE [LARGE SCALE GENOMIC DNA]</scope>
    <source>
        <strain evidence="2">CpI1-S</strain>
    </source>
</reference>
<dbReference type="AlphaFoldDB" id="A0A0D8B512"/>
<gene>
    <name evidence="1" type="ORF">FF36_06350</name>
</gene>
<dbReference type="PATRIC" id="fig|1502723.3.peg.1039"/>
<protein>
    <recommendedName>
        <fullName evidence="3">Integrase</fullName>
    </recommendedName>
</protein>
<dbReference type="Proteomes" id="UP000032545">
    <property type="component" value="Unassembled WGS sequence"/>
</dbReference>
<evidence type="ECO:0000313" key="1">
    <source>
        <dbReference type="EMBL" id="KJE19373.1"/>
    </source>
</evidence>
<comment type="caution">
    <text evidence="1">The sequence shown here is derived from an EMBL/GenBank/DDBJ whole genome shotgun (WGS) entry which is preliminary data.</text>
</comment>
<evidence type="ECO:0000313" key="2">
    <source>
        <dbReference type="Proteomes" id="UP000032545"/>
    </source>
</evidence>
<name>A0A0D8B512_9ACTN</name>
<accession>A0A0D8B512</accession>